<dbReference type="InterPro" id="IPR050088">
    <property type="entry name" value="IspD/TarI_cytidylyltransf_bact"/>
</dbReference>
<proteinExistence type="inferred from homology"/>
<reference evidence="8 9" key="2">
    <citation type="submission" date="2018-06" db="EMBL/GenBank/DDBJ databases">
        <title>Metagenomic assembly of (sub)arctic Cyanobacteria and their associated microbiome from non-axenic cultures.</title>
        <authorList>
            <person name="Baurain D."/>
        </authorList>
    </citation>
    <scope>NUCLEOTIDE SEQUENCE [LARGE SCALE GENOMIC DNA]</scope>
    <source>
        <strain evidence="8">ULC066bin1</strain>
    </source>
</reference>
<comment type="catalytic activity">
    <reaction evidence="1 7">
        <text>2-C-methyl-D-erythritol 4-phosphate + CTP + H(+) = 4-CDP-2-C-methyl-D-erythritol + diphosphate</text>
        <dbReference type="Rhea" id="RHEA:13429"/>
        <dbReference type="ChEBI" id="CHEBI:15378"/>
        <dbReference type="ChEBI" id="CHEBI:33019"/>
        <dbReference type="ChEBI" id="CHEBI:37563"/>
        <dbReference type="ChEBI" id="CHEBI:57823"/>
        <dbReference type="ChEBI" id="CHEBI:58262"/>
        <dbReference type="EC" id="2.7.7.60"/>
    </reaction>
</comment>
<dbReference type="InterPro" id="IPR029044">
    <property type="entry name" value="Nucleotide-diphossugar_trans"/>
</dbReference>
<dbReference type="PANTHER" id="PTHR32125:SF4">
    <property type="entry name" value="2-C-METHYL-D-ERYTHRITOL 4-PHOSPHATE CYTIDYLYLTRANSFERASE, CHLOROPLASTIC"/>
    <property type="match status" value="1"/>
</dbReference>
<dbReference type="Gene3D" id="3.90.550.10">
    <property type="entry name" value="Spore Coat Polysaccharide Biosynthesis Protein SpsA, Chain A"/>
    <property type="match status" value="1"/>
</dbReference>
<feature type="site" description="Transition state stabilizer" evidence="7">
    <location>
        <position position="15"/>
    </location>
</feature>
<evidence type="ECO:0000256" key="2">
    <source>
        <dbReference type="ARBA" id="ARBA00004787"/>
    </source>
</evidence>
<evidence type="ECO:0000313" key="8">
    <source>
        <dbReference type="EMBL" id="PZO42384.1"/>
    </source>
</evidence>
<evidence type="ECO:0000256" key="7">
    <source>
        <dbReference type="HAMAP-Rule" id="MF_00108"/>
    </source>
</evidence>
<dbReference type="SUPFAM" id="SSF53448">
    <property type="entry name" value="Nucleotide-diphospho-sugar transferases"/>
    <property type="match status" value="1"/>
</dbReference>
<dbReference type="CDD" id="cd02516">
    <property type="entry name" value="CDP-ME_synthetase"/>
    <property type="match status" value="1"/>
</dbReference>
<name>A0A2W4WBG4_9CYAN</name>
<dbReference type="InterPro" id="IPR018294">
    <property type="entry name" value="ISPD_synthase_CS"/>
</dbReference>
<evidence type="ECO:0000256" key="5">
    <source>
        <dbReference type="ARBA" id="ARBA00022695"/>
    </source>
</evidence>
<dbReference type="NCBIfam" id="TIGR00453">
    <property type="entry name" value="ispD"/>
    <property type="match status" value="1"/>
</dbReference>
<dbReference type="EC" id="2.7.7.60" evidence="7"/>
<evidence type="ECO:0000256" key="1">
    <source>
        <dbReference type="ARBA" id="ARBA00001282"/>
    </source>
</evidence>
<evidence type="ECO:0000313" key="9">
    <source>
        <dbReference type="Proteomes" id="UP000249467"/>
    </source>
</evidence>
<comment type="similarity">
    <text evidence="3 7">Belongs to the IspD/TarI cytidylyltransferase family. IspD subfamily.</text>
</comment>
<evidence type="ECO:0000256" key="4">
    <source>
        <dbReference type="ARBA" id="ARBA00022679"/>
    </source>
</evidence>
<dbReference type="UniPathway" id="UPA00056">
    <property type="reaction ID" value="UER00093"/>
</dbReference>
<protein>
    <recommendedName>
        <fullName evidence="7">2-C-methyl-D-erythritol 4-phosphate cytidylyltransferase</fullName>
        <ecNumber evidence="7">2.7.7.60</ecNumber>
    </recommendedName>
    <alternativeName>
        <fullName evidence="7">4-diphosphocytidyl-2C-methyl-D-erythritol synthase</fullName>
    </alternativeName>
    <alternativeName>
        <fullName evidence="7">MEP cytidylyltransferase</fullName>
        <shortName evidence="7">MCT</shortName>
    </alternativeName>
</protein>
<dbReference type="EMBL" id="QBML01000007">
    <property type="protein sequence ID" value="PZO42384.1"/>
    <property type="molecule type" value="Genomic_DNA"/>
</dbReference>
<feature type="site" description="Transition state stabilizer" evidence="7">
    <location>
        <position position="22"/>
    </location>
</feature>
<accession>A0A2W4WBG4</accession>
<dbReference type="InterPro" id="IPR034683">
    <property type="entry name" value="IspD/TarI"/>
</dbReference>
<keyword evidence="4 7" id="KW-0808">Transferase</keyword>
<sequence>MTCHLLIPAAGSGKRMGADRNKLLLPLIEKPILLWTLEAAIASEAIAWIGVIGQPHDYPEFQKIFHRLNTTKPIHLIQGGTTRQASVFNGLKSLPSNGDRVLIHDGARCLATPQLFDRCDKALQTMQGFIAAVPVKDTIKIVDGQTIVDTPNRDHLWAAQTPQGFQADLLKNAHLKAVELGWEVTDDAALFEKVGLPVQIVMGEETNLKITTPQDLAIAEFILKQRN</sequence>
<evidence type="ECO:0000256" key="6">
    <source>
        <dbReference type="ARBA" id="ARBA00023229"/>
    </source>
</evidence>
<gene>
    <name evidence="7" type="primary">ispD</name>
    <name evidence="8" type="ORF">DCF19_07280</name>
</gene>
<comment type="pathway">
    <text evidence="2 7">Isoprenoid biosynthesis; isopentenyl diphosphate biosynthesis via DXP pathway; isopentenyl diphosphate from 1-deoxy-D-xylulose 5-phosphate: step 2/6.</text>
</comment>
<dbReference type="GO" id="GO:0050518">
    <property type="term" value="F:2-C-methyl-D-erythritol 4-phosphate cytidylyltransferase activity"/>
    <property type="evidence" value="ECO:0007669"/>
    <property type="project" value="UniProtKB-UniRule"/>
</dbReference>
<feature type="site" description="Positions MEP for the nucleophilic attack" evidence="7">
    <location>
        <position position="153"/>
    </location>
</feature>
<dbReference type="AlphaFoldDB" id="A0A2W4WBG4"/>
<dbReference type="HAMAP" id="MF_00108">
    <property type="entry name" value="IspD"/>
    <property type="match status" value="1"/>
</dbReference>
<dbReference type="FunFam" id="3.90.550.10:FF:000003">
    <property type="entry name" value="2-C-methyl-D-erythritol 4-phosphate cytidylyltransferase"/>
    <property type="match status" value="1"/>
</dbReference>
<evidence type="ECO:0000256" key="3">
    <source>
        <dbReference type="ARBA" id="ARBA00009789"/>
    </source>
</evidence>
<dbReference type="GO" id="GO:0019288">
    <property type="term" value="P:isopentenyl diphosphate biosynthetic process, methylerythritol 4-phosphate pathway"/>
    <property type="evidence" value="ECO:0007669"/>
    <property type="project" value="UniProtKB-UniRule"/>
</dbReference>
<keyword evidence="5 7" id="KW-0548">Nucleotidyltransferase</keyword>
<dbReference type="PANTHER" id="PTHR32125">
    <property type="entry name" value="2-C-METHYL-D-ERYTHRITOL 4-PHOSPHATE CYTIDYLYLTRANSFERASE, CHLOROPLASTIC"/>
    <property type="match status" value="1"/>
</dbReference>
<dbReference type="Pfam" id="PF01128">
    <property type="entry name" value="IspD"/>
    <property type="match status" value="1"/>
</dbReference>
<dbReference type="Proteomes" id="UP000249467">
    <property type="component" value="Unassembled WGS sequence"/>
</dbReference>
<comment type="caution">
    <text evidence="8">The sequence shown here is derived from an EMBL/GenBank/DDBJ whole genome shotgun (WGS) entry which is preliminary data.</text>
</comment>
<dbReference type="InterPro" id="IPR001228">
    <property type="entry name" value="IspD"/>
</dbReference>
<organism evidence="8 9">
    <name type="scientific">Pseudanabaena frigida</name>
    <dbReference type="NCBI Taxonomy" id="945775"/>
    <lineage>
        <taxon>Bacteria</taxon>
        <taxon>Bacillati</taxon>
        <taxon>Cyanobacteriota</taxon>
        <taxon>Cyanophyceae</taxon>
        <taxon>Pseudanabaenales</taxon>
        <taxon>Pseudanabaenaceae</taxon>
        <taxon>Pseudanabaena</taxon>
    </lineage>
</organism>
<feature type="site" description="Positions MEP for the nucleophilic attack" evidence="7">
    <location>
        <position position="209"/>
    </location>
</feature>
<dbReference type="PROSITE" id="PS01295">
    <property type="entry name" value="ISPD"/>
    <property type="match status" value="1"/>
</dbReference>
<comment type="function">
    <text evidence="7">Catalyzes the formation of 4-diphosphocytidyl-2-C-methyl-D-erythritol from CTP and 2-C-methyl-D-erythritol 4-phosphate (MEP).</text>
</comment>
<keyword evidence="6 7" id="KW-0414">Isoprene biosynthesis</keyword>
<reference evidence="8 9" key="1">
    <citation type="submission" date="2018-04" db="EMBL/GenBank/DDBJ databases">
        <authorList>
            <person name="Go L.Y."/>
            <person name="Mitchell J.A."/>
        </authorList>
    </citation>
    <scope>NUCLEOTIDE SEQUENCE [LARGE SCALE GENOMIC DNA]</scope>
    <source>
        <strain evidence="8">ULC066bin1</strain>
    </source>
</reference>